<gene>
    <name evidence="1" type="ORF">THIOM_002193</name>
</gene>
<reference evidence="1 2" key="1">
    <citation type="submission" date="2016-05" db="EMBL/GenBank/DDBJ databases">
        <title>Single-cell genome of chain-forming Candidatus Thiomargarita nelsonii and comparison to other large sulfur-oxidizing bacteria.</title>
        <authorList>
            <person name="Winkel M."/>
            <person name="Salman V."/>
            <person name="Woyke T."/>
            <person name="Schulz-Vogt H."/>
            <person name="Richter M."/>
            <person name="Flood B."/>
            <person name="Bailey J."/>
            <person name="Amann R."/>
            <person name="Mussmann M."/>
        </authorList>
    </citation>
    <scope>NUCLEOTIDE SEQUENCE [LARGE SCALE GENOMIC DNA]</scope>
    <source>
        <strain evidence="1 2">THI036</strain>
    </source>
</reference>
<dbReference type="EMBL" id="LUTY01001222">
    <property type="protein sequence ID" value="OAD22021.1"/>
    <property type="molecule type" value="Genomic_DNA"/>
</dbReference>
<name>A0A176S1S3_9GAMM</name>
<comment type="caution">
    <text evidence="1">The sequence shown here is derived from an EMBL/GenBank/DDBJ whole genome shotgun (WGS) entry which is preliminary data.</text>
</comment>
<evidence type="ECO:0000313" key="2">
    <source>
        <dbReference type="Proteomes" id="UP000076962"/>
    </source>
</evidence>
<proteinExistence type="predicted"/>
<keyword evidence="2" id="KW-1185">Reference proteome</keyword>
<dbReference type="AlphaFoldDB" id="A0A176S1S3"/>
<accession>A0A176S1S3</accession>
<evidence type="ECO:0000313" key="1">
    <source>
        <dbReference type="EMBL" id="OAD22021.1"/>
    </source>
</evidence>
<dbReference type="Proteomes" id="UP000076962">
    <property type="component" value="Unassembled WGS sequence"/>
</dbReference>
<organism evidence="1 2">
    <name type="scientific">Candidatus Thiomargarita nelsonii</name>
    <dbReference type="NCBI Taxonomy" id="1003181"/>
    <lineage>
        <taxon>Bacteria</taxon>
        <taxon>Pseudomonadati</taxon>
        <taxon>Pseudomonadota</taxon>
        <taxon>Gammaproteobacteria</taxon>
        <taxon>Thiotrichales</taxon>
        <taxon>Thiotrichaceae</taxon>
        <taxon>Thiomargarita</taxon>
    </lineage>
</organism>
<protein>
    <submittedName>
        <fullName evidence="1">Protein involved in sulfur oxidation dsrS</fullName>
    </submittedName>
</protein>
<sequence>MLRIISPAGQTFIDTCERVLRKPSNQDVVNTLFDVIAHYFESIRPDNYDDDMNIITLVERASNCCETCLDTTSVERREILATMPEMQDSVKAMLILSGLGYSVLKPIFSRTTAIGSLMRKKLAPVTEPILEQLTILRQ</sequence>